<dbReference type="Proteomes" id="UP000011087">
    <property type="component" value="Unassembled WGS sequence"/>
</dbReference>
<evidence type="ECO:0000313" key="1">
    <source>
        <dbReference type="EMBL" id="EKX37698.1"/>
    </source>
</evidence>
<dbReference type="EMBL" id="JH993056">
    <property type="protein sequence ID" value="EKX37698.1"/>
    <property type="molecule type" value="Genomic_DNA"/>
</dbReference>
<dbReference type="EnsemblProtists" id="EKX37698">
    <property type="protein sequence ID" value="EKX37698"/>
    <property type="gene ID" value="GUITHDRAFT_116174"/>
</dbReference>
<evidence type="ECO:0000313" key="2">
    <source>
        <dbReference type="EnsemblProtists" id="EKX37698"/>
    </source>
</evidence>
<dbReference type="PaxDb" id="55529-EKX37698"/>
<accession>L1IN58</accession>
<name>L1IN58_GUITC</name>
<reference evidence="1 3" key="1">
    <citation type="journal article" date="2012" name="Nature">
        <title>Algal genomes reveal evolutionary mosaicism and the fate of nucleomorphs.</title>
        <authorList>
            <consortium name="DOE Joint Genome Institute"/>
            <person name="Curtis B.A."/>
            <person name="Tanifuji G."/>
            <person name="Burki F."/>
            <person name="Gruber A."/>
            <person name="Irimia M."/>
            <person name="Maruyama S."/>
            <person name="Arias M.C."/>
            <person name="Ball S.G."/>
            <person name="Gile G.H."/>
            <person name="Hirakawa Y."/>
            <person name="Hopkins J.F."/>
            <person name="Kuo A."/>
            <person name="Rensing S.A."/>
            <person name="Schmutz J."/>
            <person name="Symeonidi A."/>
            <person name="Elias M."/>
            <person name="Eveleigh R.J."/>
            <person name="Herman E.K."/>
            <person name="Klute M.J."/>
            <person name="Nakayama T."/>
            <person name="Obornik M."/>
            <person name="Reyes-Prieto A."/>
            <person name="Armbrust E.V."/>
            <person name="Aves S.J."/>
            <person name="Beiko R.G."/>
            <person name="Coutinho P."/>
            <person name="Dacks J.B."/>
            <person name="Durnford D.G."/>
            <person name="Fast N.M."/>
            <person name="Green B.R."/>
            <person name="Grisdale C.J."/>
            <person name="Hempel F."/>
            <person name="Henrissat B."/>
            <person name="Hoppner M.P."/>
            <person name="Ishida K."/>
            <person name="Kim E."/>
            <person name="Koreny L."/>
            <person name="Kroth P.G."/>
            <person name="Liu Y."/>
            <person name="Malik S.B."/>
            <person name="Maier U.G."/>
            <person name="McRose D."/>
            <person name="Mock T."/>
            <person name="Neilson J.A."/>
            <person name="Onodera N.T."/>
            <person name="Poole A.M."/>
            <person name="Pritham E.J."/>
            <person name="Richards T.A."/>
            <person name="Rocap G."/>
            <person name="Roy S.W."/>
            <person name="Sarai C."/>
            <person name="Schaack S."/>
            <person name="Shirato S."/>
            <person name="Slamovits C.H."/>
            <person name="Spencer D.F."/>
            <person name="Suzuki S."/>
            <person name="Worden A.Z."/>
            <person name="Zauner S."/>
            <person name="Barry K."/>
            <person name="Bell C."/>
            <person name="Bharti A.K."/>
            <person name="Crow J.A."/>
            <person name="Grimwood J."/>
            <person name="Kramer R."/>
            <person name="Lindquist E."/>
            <person name="Lucas S."/>
            <person name="Salamov A."/>
            <person name="McFadden G.I."/>
            <person name="Lane C.E."/>
            <person name="Keeling P.J."/>
            <person name="Gray M.W."/>
            <person name="Grigoriev I.V."/>
            <person name="Archibald J.M."/>
        </authorList>
    </citation>
    <scope>NUCLEOTIDE SEQUENCE</scope>
    <source>
        <strain evidence="1 3">CCMP2712</strain>
    </source>
</reference>
<reference evidence="3" key="2">
    <citation type="submission" date="2012-11" db="EMBL/GenBank/DDBJ databases">
        <authorList>
            <person name="Kuo A."/>
            <person name="Curtis B.A."/>
            <person name="Tanifuji G."/>
            <person name="Burki F."/>
            <person name="Gruber A."/>
            <person name="Irimia M."/>
            <person name="Maruyama S."/>
            <person name="Arias M.C."/>
            <person name="Ball S.G."/>
            <person name="Gile G.H."/>
            <person name="Hirakawa Y."/>
            <person name="Hopkins J.F."/>
            <person name="Rensing S.A."/>
            <person name="Schmutz J."/>
            <person name="Symeonidi A."/>
            <person name="Elias M."/>
            <person name="Eveleigh R.J."/>
            <person name="Herman E.K."/>
            <person name="Klute M.J."/>
            <person name="Nakayama T."/>
            <person name="Obornik M."/>
            <person name="Reyes-Prieto A."/>
            <person name="Armbrust E.V."/>
            <person name="Aves S.J."/>
            <person name="Beiko R.G."/>
            <person name="Coutinho P."/>
            <person name="Dacks J.B."/>
            <person name="Durnford D.G."/>
            <person name="Fast N.M."/>
            <person name="Green B.R."/>
            <person name="Grisdale C."/>
            <person name="Hempe F."/>
            <person name="Henrissat B."/>
            <person name="Hoppner M.P."/>
            <person name="Ishida K.-I."/>
            <person name="Kim E."/>
            <person name="Koreny L."/>
            <person name="Kroth P.G."/>
            <person name="Liu Y."/>
            <person name="Malik S.-B."/>
            <person name="Maier U.G."/>
            <person name="McRose D."/>
            <person name="Mock T."/>
            <person name="Neilson J.A."/>
            <person name="Onodera N.T."/>
            <person name="Poole A.M."/>
            <person name="Pritham E.J."/>
            <person name="Richards T.A."/>
            <person name="Rocap G."/>
            <person name="Roy S.W."/>
            <person name="Sarai C."/>
            <person name="Schaack S."/>
            <person name="Shirato S."/>
            <person name="Slamovits C.H."/>
            <person name="Spencer D.F."/>
            <person name="Suzuki S."/>
            <person name="Worden A.Z."/>
            <person name="Zauner S."/>
            <person name="Barry K."/>
            <person name="Bell C."/>
            <person name="Bharti A.K."/>
            <person name="Crow J.A."/>
            <person name="Grimwood J."/>
            <person name="Kramer R."/>
            <person name="Lindquist E."/>
            <person name="Lucas S."/>
            <person name="Salamov A."/>
            <person name="McFadden G.I."/>
            <person name="Lane C.E."/>
            <person name="Keeling P.J."/>
            <person name="Gray M.W."/>
            <person name="Grigoriev I.V."/>
            <person name="Archibald J.M."/>
        </authorList>
    </citation>
    <scope>NUCLEOTIDE SEQUENCE</scope>
    <source>
        <strain evidence="3">CCMP2712</strain>
    </source>
</reference>
<reference evidence="2" key="3">
    <citation type="submission" date="2015-06" db="UniProtKB">
        <authorList>
            <consortium name="EnsemblProtists"/>
        </authorList>
    </citation>
    <scope>IDENTIFICATION</scope>
</reference>
<dbReference type="KEGG" id="gtt:GUITHDRAFT_116174"/>
<proteinExistence type="predicted"/>
<sequence length="81" mass="9098">MMVVYPAHCAFACVENQQSVPSGLQSLWEHKKSPSLLDPKTHTYMLAKWADNSGNSEGDMGTNVVWMMPQLWNVDGKKAHH</sequence>
<gene>
    <name evidence="1" type="ORF">GUITHDRAFT_116174</name>
</gene>
<protein>
    <submittedName>
        <fullName evidence="1 2">Uncharacterized protein</fullName>
    </submittedName>
</protein>
<dbReference type="AlphaFoldDB" id="L1IN58"/>
<dbReference type="HOGENOM" id="CLU_2578944_0_0_1"/>
<keyword evidence="3" id="KW-1185">Reference proteome</keyword>
<dbReference type="GeneID" id="17294421"/>
<evidence type="ECO:0000313" key="3">
    <source>
        <dbReference type="Proteomes" id="UP000011087"/>
    </source>
</evidence>
<dbReference type="RefSeq" id="XP_005824678.1">
    <property type="nucleotide sequence ID" value="XM_005824621.1"/>
</dbReference>
<organism evidence="1">
    <name type="scientific">Guillardia theta (strain CCMP2712)</name>
    <name type="common">Cryptophyte</name>
    <dbReference type="NCBI Taxonomy" id="905079"/>
    <lineage>
        <taxon>Eukaryota</taxon>
        <taxon>Cryptophyceae</taxon>
        <taxon>Pyrenomonadales</taxon>
        <taxon>Geminigeraceae</taxon>
        <taxon>Guillardia</taxon>
    </lineage>
</organism>